<dbReference type="RefSeq" id="WP_216418075.1">
    <property type="nucleotide sequence ID" value="NZ_JAHLQK010000005.1"/>
</dbReference>
<dbReference type="GO" id="GO:0016301">
    <property type="term" value="F:kinase activity"/>
    <property type="evidence" value="ECO:0007669"/>
    <property type="project" value="UniProtKB-KW"/>
</dbReference>
<dbReference type="EC" id="2.7.11.1" evidence="1"/>
<dbReference type="InterPro" id="IPR000719">
    <property type="entry name" value="Prot_kinase_dom"/>
</dbReference>
<evidence type="ECO:0000313" key="15">
    <source>
        <dbReference type="Proteomes" id="UP000779508"/>
    </source>
</evidence>
<keyword evidence="11" id="KW-0472">Membrane</keyword>
<evidence type="ECO:0000256" key="9">
    <source>
        <dbReference type="PROSITE-ProRule" id="PRU10141"/>
    </source>
</evidence>
<dbReference type="PROSITE" id="PS00108">
    <property type="entry name" value="PROTEIN_KINASE_ST"/>
    <property type="match status" value="1"/>
</dbReference>
<evidence type="ECO:0000256" key="7">
    <source>
        <dbReference type="ARBA" id="ARBA00047899"/>
    </source>
</evidence>
<feature type="compositionally biased region" description="Acidic residues" evidence="10">
    <location>
        <begin position="571"/>
        <end position="583"/>
    </location>
</feature>
<evidence type="ECO:0000256" key="10">
    <source>
        <dbReference type="SAM" id="MobiDB-lite"/>
    </source>
</evidence>
<gene>
    <name evidence="14" type="primary">pknB</name>
    <name evidence="14" type="ORF">KQI88_13165</name>
</gene>
<dbReference type="SMART" id="SM00740">
    <property type="entry name" value="PASTA"/>
    <property type="match status" value="3"/>
</dbReference>
<keyword evidence="3" id="KW-0808">Transferase</keyword>
<keyword evidence="2" id="KW-0723">Serine/threonine-protein kinase</keyword>
<dbReference type="Pfam" id="PF00069">
    <property type="entry name" value="Pkinase"/>
    <property type="match status" value="1"/>
</dbReference>
<sequence>MIGKILGNRYEIVEKIGGGGMALVYKAKCNLLNRYVAIKVLRPEFINDKDLLDKFRKESQAAASLSHPNIVNVYDVGEEDGVYYIVMEYVDGKTLKELIKEKGKLSKNEILDFTRQIALALKHAHSNHIVHRDIKPHNILVTEDNRAKVTDFGIALAATSSTITNTGSIIGSVHYFAPEQARGGYTDEKSDLYSLGIVMYEMATGRVPFEGDAPITIALKHIQEKPEPPSKYNPSISKGLEAIIIKLTQKEQSARYANASALIEDLYKIKNNFDLDDIDNTLKIEDSPTQIIPMVTANEIRQLTDSQDEVKTMNIKNKKGKKDNSKKDNKRKLVIGSAIAAALVAALVFTFAFFYISDLFKVEDVKVPNFVGMNIEKAEKLAEDTGLRLNKSTEYNSKVPKDEIINQTTREGMMVRKGFEVKVIVSEGSKLVPVPDLRNENATNAERLLKDAGLEPGEVSEDSSDEYPIGTIIDQNPRQGVQVATGSAVNYVVSTGPKVQTFPMPNLLGKTLEEARSILKQFKLEEGSITEEYSDVYVRGYVMEQNIPADKEVSEGSVVNLVVSKGSDVPDQMEEIEEGEDQEGTQSSGTSTKSISINLEEYTGIVDIEIYQINGLKSKKVYSEKHNADEAKGPIRVNVKGSGTQQLAVYLNGEKQEPNVEVNF</sequence>
<dbReference type="Pfam" id="PF03793">
    <property type="entry name" value="PASTA"/>
    <property type="match status" value="3"/>
</dbReference>
<evidence type="ECO:0000256" key="2">
    <source>
        <dbReference type="ARBA" id="ARBA00022527"/>
    </source>
</evidence>
<comment type="catalytic activity">
    <reaction evidence="8">
        <text>L-seryl-[protein] + ATP = O-phospho-L-seryl-[protein] + ADP + H(+)</text>
        <dbReference type="Rhea" id="RHEA:17989"/>
        <dbReference type="Rhea" id="RHEA-COMP:9863"/>
        <dbReference type="Rhea" id="RHEA-COMP:11604"/>
        <dbReference type="ChEBI" id="CHEBI:15378"/>
        <dbReference type="ChEBI" id="CHEBI:29999"/>
        <dbReference type="ChEBI" id="CHEBI:30616"/>
        <dbReference type="ChEBI" id="CHEBI:83421"/>
        <dbReference type="ChEBI" id="CHEBI:456216"/>
        <dbReference type="EC" id="2.7.11.1"/>
    </reaction>
</comment>
<feature type="domain" description="PASTA" evidence="13">
    <location>
        <begin position="498"/>
        <end position="565"/>
    </location>
</feature>
<feature type="binding site" evidence="9">
    <location>
        <position position="39"/>
    </location>
    <ligand>
        <name>ATP</name>
        <dbReference type="ChEBI" id="CHEBI:30616"/>
    </ligand>
</feature>
<feature type="region of interest" description="Disordered" evidence="10">
    <location>
        <begin position="569"/>
        <end position="593"/>
    </location>
</feature>
<feature type="domain" description="Protein kinase" evidence="12">
    <location>
        <begin position="10"/>
        <end position="267"/>
    </location>
</feature>
<feature type="transmembrane region" description="Helical" evidence="11">
    <location>
        <begin position="333"/>
        <end position="356"/>
    </location>
</feature>
<reference evidence="14 15" key="1">
    <citation type="submission" date="2021-06" db="EMBL/GenBank/DDBJ databases">
        <authorList>
            <person name="Sun Q."/>
            <person name="Li D."/>
        </authorList>
    </citation>
    <scope>NUCLEOTIDE SEQUENCE [LARGE SCALE GENOMIC DNA]</scope>
    <source>
        <strain evidence="14 15">MSJ-5</strain>
    </source>
</reference>
<dbReference type="PANTHER" id="PTHR43289:SF34">
    <property type="entry name" value="SERINE_THREONINE-PROTEIN KINASE YBDM-RELATED"/>
    <property type="match status" value="1"/>
</dbReference>
<feature type="domain" description="PASTA" evidence="13">
    <location>
        <begin position="361"/>
        <end position="427"/>
    </location>
</feature>
<dbReference type="PANTHER" id="PTHR43289">
    <property type="entry name" value="MITOGEN-ACTIVATED PROTEIN KINASE KINASE KINASE 20-RELATED"/>
    <property type="match status" value="1"/>
</dbReference>
<dbReference type="InterPro" id="IPR017441">
    <property type="entry name" value="Protein_kinase_ATP_BS"/>
</dbReference>
<dbReference type="NCBIfam" id="NF033483">
    <property type="entry name" value="PknB_PASTA_kin"/>
    <property type="match status" value="1"/>
</dbReference>
<dbReference type="InterPro" id="IPR008271">
    <property type="entry name" value="Ser/Thr_kinase_AS"/>
</dbReference>
<dbReference type="SMART" id="SM00220">
    <property type="entry name" value="S_TKc"/>
    <property type="match status" value="1"/>
</dbReference>
<feature type="domain" description="PASTA" evidence="13">
    <location>
        <begin position="428"/>
        <end position="495"/>
    </location>
</feature>
<keyword evidence="11" id="KW-0812">Transmembrane</keyword>
<keyword evidence="15" id="KW-1185">Reference proteome</keyword>
<comment type="caution">
    <text evidence="14">The sequence shown here is derived from an EMBL/GenBank/DDBJ whole genome shotgun (WGS) entry which is preliminary data.</text>
</comment>
<evidence type="ECO:0000256" key="8">
    <source>
        <dbReference type="ARBA" id="ARBA00048679"/>
    </source>
</evidence>
<protein>
    <recommendedName>
        <fullName evidence="1">non-specific serine/threonine protein kinase</fullName>
        <ecNumber evidence="1">2.7.11.1</ecNumber>
    </recommendedName>
</protein>
<dbReference type="Proteomes" id="UP000779508">
    <property type="component" value="Unassembled WGS sequence"/>
</dbReference>
<keyword evidence="6 9" id="KW-0067">ATP-binding</keyword>
<proteinExistence type="predicted"/>
<comment type="catalytic activity">
    <reaction evidence="7">
        <text>L-threonyl-[protein] + ATP = O-phospho-L-threonyl-[protein] + ADP + H(+)</text>
        <dbReference type="Rhea" id="RHEA:46608"/>
        <dbReference type="Rhea" id="RHEA-COMP:11060"/>
        <dbReference type="Rhea" id="RHEA-COMP:11605"/>
        <dbReference type="ChEBI" id="CHEBI:15378"/>
        <dbReference type="ChEBI" id="CHEBI:30013"/>
        <dbReference type="ChEBI" id="CHEBI:30616"/>
        <dbReference type="ChEBI" id="CHEBI:61977"/>
        <dbReference type="ChEBI" id="CHEBI:456216"/>
        <dbReference type="EC" id="2.7.11.1"/>
    </reaction>
</comment>
<keyword evidence="11" id="KW-1133">Transmembrane helix</keyword>
<name>A0ABS6G4E0_9FIRM</name>
<evidence type="ECO:0000259" key="13">
    <source>
        <dbReference type="PROSITE" id="PS51178"/>
    </source>
</evidence>
<evidence type="ECO:0000256" key="1">
    <source>
        <dbReference type="ARBA" id="ARBA00012513"/>
    </source>
</evidence>
<dbReference type="PROSITE" id="PS00107">
    <property type="entry name" value="PROTEIN_KINASE_ATP"/>
    <property type="match status" value="1"/>
</dbReference>
<evidence type="ECO:0000256" key="5">
    <source>
        <dbReference type="ARBA" id="ARBA00022777"/>
    </source>
</evidence>
<dbReference type="CDD" id="cd06577">
    <property type="entry name" value="PASTA_pknB"/>
    <property type="match status" value="3"/>
</dbReference>
<keyword evidence="4 9" id="KW-0547">Nucleotide-binding</keyword>
<dbReference type="CDD" id="cd14014">
    <property type="entry name" value="STKc_PknB_like"/>
    <property type="match status" value="1"/>
</dbReference>
<dbReference type="InterPro" id="IPR005543">
    <property type="entry name" value="PASTA_dom"/>
</dbReference>
<evidence type="ECO:0000259" key="12">
    <source>
        <dbReference type="PROSITE" id="PS50011"/>
    </source>
</evidence>
<evidence type="ECO:0000256" key="6">
    <source>
        <dbReference type="ARBA" id="ARBA00022840"/>
    </source>
</evidence>
<accession>A0ABS6G4E0</accession>
<evidence type="ECO:0000256" key="11">
    <source>
        <dbReference type="SAM" id="Phobius"/>
    </source>
</evidence>
<evidence type="ECO:0000256" key="4">
    <source>
        <dbReference type="ARBA" id="ARBA00022741"/>
    </source>
</evidence>
<evidence type="ECO:0000256" key="3">
    <source>
        <dbReference type="ARBA" id="ARBA00022679"/>
    </source>
</evidence>
<dbReference type="PROSITE" id="PS51178">
    <property type="entry name" value="PASTA"/>
    <property type="match status" value="3"/>
</dbReference>
<evidence type="ECO:0000313" key="14">
    <source>
        <dbReference type="EMBL" id="MBU5677365.1"/>
    </source>
</evidence>
<dbReference type="PROSITE" id="PS50011">
    <property type="entry name" value="PROTEIN_KINASE_DOM"/>
    <property type="match status" value="1"/>
</dbReference>
<dbReference type="EMBL" id="JAHLQK010000005">
    <property type="protein sequence ID" value="MBU5677365.1"/>
    <property type="molecule type" value="Genomic_DNA"/>
</dbReference>
<keyword evidence="5 14" id="KW-0418">Kinase</keyword>
<organism evidence="14 15">
    <name type="scientific">Alkaliphilus flagellatus</name>
    <dbReference type="NCBI Taxonomy" id="2841507"/>
    <lineage>
        <taxon>Bacteria</taxon>
        <taxon>Bacillati</taxon>
        <taxon>Bacillota</taxon>
        <taxon>Clostridia</taxon>
        <taxon>Peptostreptococcales</taxon>
        <taxon>Natronincolaceae</taxon>
        <taxon>Alkaliphilus</taxon>
    </lineage>
</organism>